<dbReference type="InterPro" id="IPR042240">
    <property type="entry name" value="CHASE_sf"/>
</dbReference>
<evidence type="ECO:0000259" key="8">
    <source>
        <dbReference type="PROSITE" id="PS50839"/>
    </source>
</evidence>
<dbReference type="NCBIfam" id="TIGR00254">
    <property type="entry name" value="GGDEF"/>
    <property type="match status" value="1"/>
</dbReference>
<evidence type="ECO:0000256" key="5">
    <source>
        <dbReference type="ARBA" id="ARBA00023136"/>
    </source>
</evidence>
<evidence type="ECO:0000256" key="2">
    <source>
        <dbReference type="ARBA" id="ARBA00012528"/>
    </source>
</evidence>
<organism evidence="10 11">
    <name type="scientific">Vibrio hangzhouensis</name>
    <dbReference type="NCBI Taxonomy" id="462991"/>
    <lineage>
        <taxon>Bacteria</taxon>
        <taxon>Pseudomonadati</taxon>
        <taxon>Pseudomonadota</taxon>
        <taxon>Gammaproteobacteria</taxon>
        <taxon>Vibrionales</taxon>
        <taxon>Vibrionaceae</taxon>
        <taxon>Vibrio</taxon>
    </lineage>
</organism>
<keyword evidence="11" id="KW-1185">Reference proteome</keyword>
<dbReference type="InterPro" id="IPR006189">
    <property type="entry name" value="CHASE_dom"/>
</dbReference>
<dbReference type="PROSITE" id="PS50839">
    <property type="entry name" value="CHASE"/>
    <property type="match status" value="1"/>
</dbReference>
<dbReference type="Pfam" id="PF00990">
    <property type="entry name" value="GGDEF"/>
    <property type="match status" value="1"/>
</dbReference>
<evidence type="ECO:0000313" key="11">
    <source>
        <dbReference type="Proteomes" id="UP000236721"/>
    </source>
</evidence>
<dbReference type="PANTHER" id="PTHR45138">
    <property type="entry name" value="REGULATORY COMPONENTS OF SENSORY TRANSDUCTION SYSTEM"/>
    <property type="match status" value="1"/>
</dbReference>
<feature type="transmembrane region" description="Helical" evidence="7">
    <location>
        <begin position="311"/>
        <end position="331"/>
    </location>
</feature>
<dbReference type="PANTHER" id="PTHR45138:SF9">
    <property type="entry name" value="DIGUANYLATE CYCLASE DGCM-RELATED"/>
    <property type="match status" value="1"/>
</dbReference>
<feature type="domain" description="CHASE" evidence="8">
    <location>
        <begin position="149"/>
        <end position="298"/>
    </location>
</feature>
<evidence type="ECO:0000256" key="6">
    <source>
        <dbReference type="ARBA" id="ARBA00034247"/>
    </source>
</evidence>
<evidence type="ECO:0000256" key="1">
    <source>
        <dbReference type="ARBA" id="ARBA00004370"/>
    </source>
</evidence>
<comment type="subcellular location">
    <subcellularLocation>
        <location evidence="1">Membrane</location>
    </subcellularLocation>
</comment>
<name>A0A1H5WCS3_9VIBR</name>
<dbReference type="CDD" id="cd01949">
    <property type="entry name" value="GGDEF"/>
    <property type="match status" value="1"/>
</dbReference>
<dbReference type="AlphaFoldDB" id="A0A1H5WCS3"/>
<accession>A0A1H5WCS3</accession>
<evidence type="ECO:0000256" key="3">
    <source>
        <dbReference type="ARBA" id="ARBA00022692"/>
    </source>
</evidence>
<dbReference type="Pfam" id="PF03924">
    <property type="entry name" value="CHASE"/>
    <property type="match status" value="1"/>
</dbReference>
<dbReference type="Gene3D" id="3.30.70.270">
    <property type="match status" value="1"/>
</dbReference>
<reference evidence="11" key="1">
    <citation type="submission" date="2016-10" db="EMBL/GenBank/DDBJ databases">
        <authorList>
            <person name="Varghese N."/>
            <person name="Submissions S."/>
        </authorList>
    </citation>
    <scope>NUCLEOTIDE SEQUENCE [LARGE SCALE GENOMIC DNA]</scope>
    <source>
        <strain evidence="11">CGMCC 1.7062</strain>
    </source>
</reference>
<dbReference type="EC" id="2.7.7.65" evidence="2"/>
<dbReference type="GO" id="GO:0005886">
    <property type="term" value="C:plasma membrane"/>
    <property type="evidence" value="ECO:0007669"/>
    <property type="project" value="TreeGrafter"/>
</dbReference>
<evidence type="ECO:0000256" key="7">
    <source>
        <dbReference type="SAM" id="Phobius"/>
    </source>
</evidence>
<dbReference type="Proteomes" id="UP000236721">
    <property type="component" value="Unassembled WGS sequence"/>
</dbReference>
<sequence length="511" mass="58409">MVTGLSKEHRGVKRYSVLVFSIGMILTIFITHLVYKGQQQLANSNFEFLANNQAENIKELVMLDVGFIGAGASFYHATQPPTWDNFSTFVAPLLADSKSLIAMQWMKKVYPEQIDSHVKKVREHFPKYQIYTVPKGKPRIDGYILENEEPIYVASDVYPVNEANLRALGYYSSRERVRRVIDSTLATGEPSLSDKIRLLQDGFDRSLPKQGMLVYHPVFEVGGQSLRGVVIGVIRTTVYFEQIVSRTSIGKEVGVRVVDLGFDAEDDPVMYQNTNWDSLNTQSKDIVIDLYDRQWKVQFKHDSEISQTDRIILICVASGGFVISLLLAYVVQLMLREQRRLTQLVNRRTRDLQYLVERDPLTEVYNRRAFNRLADYHIACDKPFSLVIIDIDKFKQINDRFGHVVGDEILMQIAAYISEQLYPDDLLFRLGGDEFAVISRCIDYTLLDNYLNQVCQNTSTLKWDTIDPKFVCTLSVGAAVYRGESLEQLINRADEQLYISKAKGRNMANVA</sequence>
<comment type="catalytic activity">
    <reaction evidence="6">
        <text>2 GTP = 3',3'-c-di-GMP + 2 diphosphate</text>
        <dbReference type="Rhea" id="RHEA:24898"/>
        <dbReference type="ChEBI" id="CHEBI:33019"/>
        <dbReference type="ChEBI" id="CHEBI:37565"/>
        <dbReference type="ChEBI" id="CHEBI:58805"/>
        <dbReference type="EC" id="2.7.7.65"/>
    </reaction>
</comment>
<feature type="transmembrane region" description="Helical" evidence="7">
    <location>
        <begin position="15"/>
        <end position="35"/>
    </location>
</feature>
<dbReference type="GO" id="GO:1902201">
    <property type="term" value="P:negative regulation of bacterial-type flagellum-dependent cell motility"/>
    <property type="evidence" value="ECO:0007669"/>
    <property type="project" value="TreeGrafter"/>
</dbReference>
<keyword evidence="3 7" id="KW-0812">Transmembrane</keyword>
<dbReference type="InterPro" id="IPR029787">
    <property type="entry name" value="Nucleotide_cyclase"/>
</dbReference>
<dbReference type="SMART" id="SM01079">
    <property type="entry name" value="CHASE"/>
    <property type="match status" value="1"/>
</dbReference>
<dbReference type="InterPro" id="IPR043128">
    <property type="entry name" value="Rev_trsase/Diguanyl_cyclase"/>
</dbReference>
<dbReference type="GO" id="GO:0052621">
    <property type="term" value="F:diguanylate cyclase activity"/>
    <property type="evidence" value="ECO:0007669"/>
    <property type="project" value="UniProtKB-EC"/>
</dbReference>
<dbReference type="RefSeq" id="WP_103879697.1">
    <property type="nucleotide sequence ID" value="NZ_FNVG01000005.1"/>
</dbReference>
<dbReference type="Gene3D" id="3.30.450.350">
    <property type="entry name" value="CHASE domain"/>
    <property type="match status" value="1"/>
</dbReference>
<dbReference type="GO" id="GO:0007165">
    <property type="term" value="P:signal transduction"/>
    <property type="evidence" value="ECO:0007669"/>
    <property type="project" value="UniProtKB-ARBA"/>
</dbReference>
<evidence type="ECO:0000256" key="4">
    <source>
        <dbReference type="ARBA" id="ARBA00022989"/>
    </source>
</evidence>
<evidence type="ECO:0000259" key="9">
    <source>
        <dbReference type="PROSITE" id="PS50887"/>
    </source>
</evidence>
<gene>
    <name evidence="10" type="ORF">SAMN04488244_105197</name>
</gene>
<dbReference type="InterPro" id="IPR050469">
    <property type="entry name" value="Diguanylate_Cyclase"/>
</dbReference>
<dbReference type="SMART" id="SM00267">
    <property type="entry name" value="GGDEF"/>
    <property type="match status" value="1"/>
</dbReference>
<keyword evidence="4 7" id="KW-1133">Transmembrane helix</keyword>
<keyword evidence="5 7" id="KW-0472">Membrane</keyword>
<dbReference type="GO" id="GO:0043709">
    <property type="term" value="P:cell adhesion involved in single-species biofilm formation"/>
    <property type="evidence" value="ECO:0007669"/>
    <property type="project" value="TreeGrafter"/>
</dbReference>
<dbReference type="EMBL" id="FNVG01000005">
    <property type="protein sequence ID" value="SEF96617.1"/>
    <property type="molecule type" value="Genomic_DNA"/>
</dbReference>
<dbReference type="PROSITE" id="PS50887">
    <property type="entry name" value="GGDEF"/>
    <property type="match status" value="1"/>
</dbReference>
<proteinExistence type="predicted"/>
<protein>
    <recommendedName>
        <fullName evidence="2">diguanylate cyclase</fullName>
        <ecNumber evidence="2">2.7.7.65</ecNumber>
    </recommendedName>
</protein>
<evidence type="ECO:0000313" key="10">
    <source>
        <dbReference type="EMBL" id="SEF96617.1"/>
    </source>
</evidence>
<feature type="domain" description="GGDEF" evidence="9">
    <location>
        <begin position="382"/>
        <end position="511"/>
    </location>
</feature>
<dbReference type="SUPFAM" id="SSF55073">
    <property type="entry name" value="Nucleotide cyclase"/>
    <property type="match status" value="1"/>
</dbReference>
<dbReference type="OrthoDB" id="6572677at2"/>
<dbReference type="InterPro" id="IPR000160">
    <property type="entry name" value="GGDEF_dom"/>
</dbReference>